<keyword evidence="4" id="KW-0479">Metal-binding</keyword>
<dbReference type="Ensembl" id="ENSOSUT00000013230.1">
    <property type="protein sequence ID" value="ENSOSUP00000012795.1"/>
    <property type="gene ID" value="ENSOSUG00000009232.1"/>
</dbReference>
<feature type="compositionally biased region" description="Pro residues" evidence="14">
    <location>
        <begin position="79"/>
        <end position="88"/>
    </location>
</feature>
<dbReference type="GO" id="GO:0000463">
    <property type="term" value="P:maturation of LSU-rRNA from tricistronic rRNA transcript (SSU-rRNA, 5.8S rRNA, LSU-rRNA)"/>
    <property type="evidence" value="ECO:0007669"/>
    <property type="project" value="TreeGrafter"/>
</dbReference>
<dbReference type="PANTHER" id="PTHR13483:SF3">
    <property type="entry name" value="BOX C_D SNORNA PROTEIN 1"/>
    <property type="match status" value="1"/>
</dbReference>
<comment type="subunit">
    <text evidence="10">Interacts with FBL, SNU13, NOP58, NUFIP1, RUVBL1, RUVBL2 and TAF9. Interacts (via HIT-type zinc finger) with the RUVBL1/RUVBL2 complex in the presence of ADP.</text>
</comment>
<dbReference type="PANTHER" id="PTHR13483">
    <property type="entry name" value="BOX C_D SNORNA PROTEIN 1-RELATED"/>
    <property type="match status" value="1"/>
</dbReference>
<dbReference type="GO" id="GO:0008270">
    <property type="term" value="F:zinc ion binding"/>
    <property type="evidence" value="ECO:0007669"/>
    <property type="project" value="UniProtKB-UniRule"/>
</dbReference>
<keyword evidence="7" id="KW-0832">Ubl conjugation</keyword>
<dbReference type="GO" id="GO:0000492">
    <property type="term" value="P:box C/D snoRNP assembly"/>
    <property type="evidence" value="ECO:0007669"/>
    <property type="project" value="TreeGrafter"/>
</dbReference>
<evidence type="ECO:0000256" key="13">
    <source>
        <dbReference type="PROSITE-ProRule" id="PRU00453"/>
    </source>
</evidence>
<dbReference type="Proteomes" id="UP000694552">
    <property type="component" value="Unplaced"/>
</dbReference>
<dbReference type="Pfam" id="PF25790">
    <property type="entry name" value="BCD1"/>
    <property type="match status" value="1"/>
</dbReference>
<feature type="compositionally biased region" description="Low complexity" evidence="14">
    <location>
        <begin position="1"/>
        <end position="19"/>
    </location>
</feature>
<keyword evidence="17" id="KW-1185">Reference proteome</keyword>
<dbReference type="GO" id="GO:0048254">
    <property type="term" value="P:snoRNA localization"/>
    <property type="evidence" value="ECO:0007669"/>
    <property type="project" value="TreeGrafter"/>
</dbReference>
<dbReference type="PROSITE" id="PS51083">
    <property type="entry name" value="ZF_HIT"/>
    <property type="match status" value="1"/>
</dbReference>
<dbReference type="GO" id="GO:0005634">
    <property type="term" value="C:nucleus"/>
    <property type="evidence" value="ECO:0007669"/>
    <property type="project" value="TreeGrafter"/>
</dbReference>
<name>A0A8C8B366_9STRI</name>
<evidence type="ECO:0000256" key="8">
    <source>
        <dbReference type="ARBA" id="ARBA00049598"/>
    </source>
</evidence>
<keyword evidence="5 13" id="KW-0863">Zinc-finger</keyword>
<evidence type="ECO:0000256" key="11">
    <source>
        <dbReference type="ARBA" id="ARBA00068630"/>
    </source>
</evidence>
<dbReference type="Pfam" id="PF04438">
    <property type="entry name" value="zf-HIT"/>
    <property type="match status" value="1"/>
</dbReference>
<dbReference type="AlphaFoldDB" id="A0A8C8B366"/>
<evidence type="ECO:0000313" key="17">
    <source>
        <dbReference type="Proteomes" id="UP000694552"/>
    </source>
</evidence>
<dbReference type="InterPro" id="IPR057721">
    <property type="entry name" value="BCD1_alpha/beta"/>
</dbReference>
<dbReference type="InterPro" id="IPR051639">
    <property type="entry name" value="BCD1"/>
</dbReference>
<evidence type="ECO:0000256" key="14">
    <source>
        <dbReference type="SAM" id="MobiDB-lite"/>
    </source>
</evidence>
<evidence type="ECO:0000256" key="12">
    <source>
        <dbReference type="ARBA" id="ARBA00077531"/>
    </source>
</evidence>
<reference evidence="16" key="1">
    <citation type="submission" date="2025-08" db="UniProtKB">
        <authorList>
            <consortium name="Ensembl"/>
        </authorList>
    </citation>
    <scope>IDENTIFICATION</scope>
</reference>
<evidence type="ECO:0000313" key="16">
    <source>
        <dbReference type="Ensembl" id="ENSOSUP00000012795.1"/>
    </source>
</evidence>
<dbReference type="CDD" id="cd23023">
    <property type="entry name" value="zf-HIT_BCD1"/>
    <property type="match status" value="1"/>
</dbReference>
<evidence type="ECO:0000256" key="10">
    <source>
        <dbReference type="ARBA" id="ARBA00061949"/>
    </source>
</evidence>
<evidence type="ECO:0000256" key="7">
    <source>
        <dbReference type="ARBA" id="ARBA00022843"/>
    </source>
</evidence>
<organism evidence="16 17">
    <name type="scientific">Otus sunia</name>
    <name type="common">Oriental scops-owl</name>
    <dbReference type="NCBI Taxonomy" id="257818"/>
    <lineage>
        <taxon>Eukaryota</taxon>
        <taxon>Metazoa</taxon>
        <taxon>Chordata</taxon>
        <taxon>Craniata</taxon>
        <taxon>Vertebrata</taxon>
        <taxon>Euteleostomi</taxon>
        <taxon>Archelosauria</taxon>
        <taxon>Archosauria</taxon>
        <taxon>Dinosauria</taxon>
        <taxon>Saurischia</taxon>
        <taxon>Theropoda</taxon>
        <taxon>Coelurosauria</taxon>
        <taxon>Aves</taxon>
        <taxon>Neognathae</taxon>
        <taxon>Neoaves</taxon>
        <taxon>Telluraves</taxon>
        <taxon>Strigiformes</taxon>
        <taxon>Strigidae</taxon>
        <taxon>Otus</taxon>
    </lineage>
</organism>
<feature type="region of interest" description="Disordered" evidence="14">
    <location>
        <begin position="67"/>
        <end position="88"/>
    </location>
</feature>
<comment type="similarity">
    <text evidence="9">Belongs to the BCD1 family.</text>
</comment>
<feature type="region of interest" description="Disordered" evidence="14">
    <location>
        <begin position="1"/>
        <end position="26"/>
    </location>
</feature>
<protein>
    <recommendedName>
        <fullName evidence="11">Box C/D snoRNA protein 1</fullName>
    </recommendedName>
    <alternativeName>
        <fullName evidence="12">Zinc finger HIT domain-containing protein 6</fullName>
    </alternativeName>
</protein>
<feature type="domain" description="HIT-type" evidence="15">
    <location>
        <begin position="244"/>
        <end position="278"/>
    </location>
</feature>
<dbReference type="InterPro" id="IPR007529">
    <property type="entry name" value="Znf_HIT"/>
</dbReference>
<dbReference type="Gene3D" id="3.30.60.190">
    <property type="match status" value="1"/>
</dbReference>
<evidence type="ECO:0000256" key="4">
    <source>
        <dbReference type="ARBA" id="ARBA00022723"/>
    </source>
</evidence>
<dbReference type="FunFam" id="3.30.60.190:FF:000001">
    <property type="entry name" value="box C/D snoRNA protein 1"/>
    <property type="match status" value="1"/>
</dbReference>
<dbReference type="GO" id="GO:0070761">
    <property type="term" value="C:pre-snoRNP complex"/>
    <property type="evidence" value="ECO:0007669"/>
    <property type="project" value="TreeGrafter"/>
</dbReference>
<reference evidence="16" key="2">
    <citation type="submission" date="2025-09" db="UniProtKB">
        <authorList>
            <consortium name="Ensembl"/>
        </authorList>
    </citation>
    <scope>IDENTIFICATION</scope>
</reference>
<evidence type="ECO:0000256" key="3">
    <source>
        <dbReference type="ARBA" id="ARBA00022553"/>
    </source>
</evidence>
<keyword evidence="1" id="KW-1017">Isopeptide bond</keyword>
<comment type="function">
    <text evidence="8">Required for box C/D snoRNAs accumulation involved in snoRNA processing, snoRNA transport to the nucleolus and ribosome biogenesis.</text>
</comment>
<proteinExistence type="inferred from homology"/>
<dbReference type="SUPFAM" id="SSF144232">
    <property type="entry name" value="HIT/MYND zinc finger-like"/>
    <property type="match status" value="1"/>
</dbReference>
<sequence>MSLQRYGQAQAAAPRPGAPSGLLQAPAAGWASGAPLLGLRGNPRPPTGERGCAGRASRAAAWACPGGSAGPAAGRAGPGLPPGWRPASPCPARQPPPCSLLLCGEERSPLRWRHRLGAGQFRVRRREGAALEWGLRAADWRTLLPGVAAGLRTCSGHCGEIKKKKGILVRSNSSFCFAVYETLFFCSYNASCCQYMEPLSRQEMVLLSLFFTPPLAASPWRGEQEKYFCSIYFSSKVLFTSFRCETCSKEEAKYRCPRCMKYSCSLLCVKKHKLALSCNGVRDKTAFVSVNEFTDLNLLSDYRFLEDVGRTADAAARHPTVHSPATKKLLYVLRNKARKCDIDLRTLWLWSAKFYSCVHDEPCLTYLIFIFAERVPDDKILADILKPYIDPVESDPVVCQRLKIYTVSPQSDVRILMKIENRRQNSVRYNELDASRSLLDNLKGKVIIEYPTLFVVLKTLKNDMVVLGQGKHIFISCYAILGYFS</sequence>
<evidence type="ECO:0000256" key="1">
    <source>
        <dbReference type="ARBA" id="ARBA00022499"/>
    </source>
</evidence>
<accession>A0A8C8B366</accession>
<evidence type="ECO:0000259" key="15">
    <source>
        <dbReference type="PROSITE" id="PS51083"/>
    </source>
</evidence>
<evidence type="ECO:0000256" key="5">
    <source>
        <dbReference type="ARBA" id="ARBA00022771"/>
    </source>
</evidence>
<keyword evidence="6" id="KW-0862">Zinc</keyword>
<evidence type="ECO:0000256" key="9">
    <source>
        <dbReference type="ARBA" id="ARBA00049654"/>
    </source>
</evidence>
<keyword evidence="2" id="KW-0690">Ribosome biogenesis</keyword>
<evidence type="ECO:0000256" key="2">
    <source>
        <dbReference type="ARBA" id="ARBA00022517"/>
    </source>
</evidence>
<keyword evidence="3" id="KW-0597">Phosphoprotein</keyword>
<evidence type="ECO:0000256" key="6">
    <source>
        <dbReference type="ARBA" id="ARBA00022833"/>
    </source>
</evidence>